<dbReference type="GO" id="GO:0005525">
    <property type="term" value="F:GTP binding"/>
    <property type="evidence" value="ECO:0007669"/>
    <property type="project" value="UniProtKB-KW"/>
</dbReference>
<keyword evidence="5" id="KW-0342">GTP-binding</keyword>
<evidence type="ECO:0000313" key="11">
    <source>
        <dbReference type="Proteomes" id="UP000298327"/>
    </source>
</evidence>
<feature type="compositionally biased region" description="Basic residues" evidence="8">
    <location>
        <begin position="496"/>
        <end position="507"/>
    </location>
</feature>
<dbReference type="Gene3D" id="3.40.50.300">
    <property type="entry name" value="P-loop containing nucleotide triphosphate hydrolases"/>
    <property type="match status" value="1"/>
</dbReference>
<dbReference type="Proteomes" id="UP000298327">
    <property type="component" value="Unassembled WGS sequence"/>
</dbReference>
<evidence type="ECO:0000256" key="6">
    <source>
        <dbReference type="ARBA" id="ARBA00023136"/>
    </source>
</evidence>
<evidence type="ECO:0000256" key="4">
    <source>
        <dbReference type="ARBA" id="ARBA00022824"/>
    </source>
</evidence>
<dbReference type="SUPFAM" id="SSF47954">
    <property type="entry name" value="Cyclin-like"/>
    <property type="match status" value="2"/>
</dbReference>
<dbReference type="AlphaFoldDB" id="A0A4Y9YRN1"/>
<keyword evidence="6" id="KW-0472">Membrane</keyword>
<feature type="compositionally biased region" description="Basic residues" evidence="8">
    <location>
        <begin position="532"/>
        <end position="541"/>
    </location>
</feature>
<dbReference type="STRING" id="205917.A0A4Y9YRN1"/>
<keyword evidence="11" id="KW-1185">Reference proteome</keyword>
<dbReference type="GO" id="GO:0006614">
    <property type="term" value="P:SRP-dependent cotranslational protein targeting to membrane"/>
    <property type="evidence" value="ECO:0007669"/>
    <property type="project" value="InterPro"/>
</dbReference>
<protein>
    <recommendedName>
        <fullName evidence="9">SRP54-type proteins GTP-binding domain-containing protein</fullName>
    </recommendedName>
</protein>
<gene>
    <name evidence="10" type="ORF">EVG20_g5740</name>
</gene>
<dbReference type="CDD" id="cd14826">
    <property type="entry name" value="SR_alpha_SRX"/>
    <property type="match status" value="1"/>
</dbReference>
<feature type="compositionally biased region" description="Polar residues" evidence="8">
    <location>
        <begin position="474"/>
        <end position="489"/>
    </location>
</feature>
<evidence type="ECO:0000256" key="7">
    <source>
        <dbReference type="ARBA" id="ARBA00023170"/>
    </source>
</evidence>
<sequence length="962" mass="105503">MSTGGLYPLASLSQVERTPSSEDGIPADLEEDLRAYGCKLIHQAGILLKQYVPFRDILLADIHAEGRKQVAVATAQILFQRFYYVSSMKSFGIGDIGMGALFLASKLEECALRMRDVINVFDLLLQRAAHSAAHAASEQPPAFKYAPMSYFGNTFYDMKDALVVSEMQILKRLGFHVHAVLPYGTLVNYMRLLGLTSREEVVNRAWGYLNDALQTPVYALYSVPTIVSAAILLTVRHFSIPLPSTPPNCWWELFDAEWEDVWAVCGYIMRLYRERTPEEERRVLGMVGKKDVRKWLDEQGSSGLVLWSRSFTPDAAQLASSPASPVNSLIREVLIEGRTADNKFERDGYAVKWTFVNNLELIFVVAYQRILQLTYVDDLLEAMKNLFVRMFQPFITTFVASLHADRGTTVSAPSAEGVSWNFAKAFEGWDLLFDRLLKGLEEKAAAERKSRLRPSNRPVAELPSPHSEDVDTVPSESSSTALDEQQIARNVQALKNRLRGRGGRRGGRGMARVDSGSGRDSHPGSDSDTAARKKPKGKTQRKWGDQAPTEDDMAVLDFSHDKGSDAGSMASSLNVQTLVDNASLGTRTQDGLYEVKDWEFAKGKESADDIISQALNASKTPSKPAPTGSLGALGSMFARLTGSKVLTHEDLKPVSEGMKQHLMKKNVAKEIAEKVCEGVEESLVGKKVGGFQTTNAAVRQALSTSITRILTPKTSTDLLLSIREKLSSPLPSSQQRLPYSIAFVGVNGVGKSTNLSKVCFWLIQNGLRVLIAACDTFRSGAVEQLRVHVRNLSMLGVNGAGDSKGRVELYERGYGKDAAGIAKEAIAYGRDNDFDVVLIDTAGRMQDNEPLMRALAKLVAVNNPDKIIFVGEALVGNEAVDQLSKFDRALRDFSSSLGGIGKGRGVDGMLVTKWDTVDDKVGAALSMTYVTGQPILFVGTGQTYTDLRQLRVANVVQAILSD</sequence>
<comment type="subcellular location">
    <subcellularLocation>
        <location evidence="1">Endoplasmic reticulum membrane</location>
        <topology evidence="1">Peripheral membrane protein</topology>
        <orientation evidence="1">Cytoplasmic side</orientation>
    </subcellularLocation>
</comment>
<reference evidence="10 11" key="1">
    <citation type="submission" date="2019-02" db="EMBL/GenBank/DDBJ databases">
        <title>Genome sequencing of the rare red list fungi Dentipellis fragilis.</title>
        <authorList>
            <person name="Buettner E."/>
            <person name="Kellner H."/>
        </authorList>
    </citation>
    <scope>NUCLEOTIDE SEQUENCE [LARGE SCALE GENOMIC DNA]</scope>
    <source>
        <strain evidence="10 11">DSM 105465</strain>
    </source>
</reference>
<comment type="caution">
    <text evidence="10">The sequence shown here is derived from an EMBL/GenBank/DDBJ whole genome shotgun (WGS) entry which is preliminary data.</text>
</comment>
<proteinExistence type="inferred from homology"/>
<dbReference type="SUPFAM" id="SSF52540">
    <property type="entry name" value="P-loop containing nucleoside triphosphate hydrolases"/>
    <property type="match status" value="1"/>
</dbReference>
<comment type="similarity">
    <text evidence="2">Belongs to the GTP-binding SRP family.</text>
</comment>
<dbReference type="FunFam" id="1.20.120.140:FF:000009">
    <property type="entry name" value="Signal sequence receptor alpha subunit"/>
    <property type="match status" value="1"/>
</dbReference>
<keyword evidence="3" id="KW-0547">Nucleotide-binding</keyword>
<keyword evidence="7" id="KW-0675">Receptor</keyword>
<dbReference type="SMART" id="SM00382">
    <property type="entry name" value="AAA"/>
    <property type="match status" value="1"/>
</dbReference>
<dbReference type="Gene3D" id="3.30.450.60">
    <property type="match status" value="1"/>
</dbReference>
<dbReference type="SMART" id="SM00962">
    <property type="entry name" value="SRP54"/>
    <property type="match status" value="1"/>
</dbReference>
<feature type="region of interest" description="Disordered" evidence="8">
    <location>
        <begin position="446"/>
        <end position="553"/>
    </location>
</feature>
<evidence type="ECO:0000256" key="5">
    <source>
        <dbReference type="ARBA" id="ARBA00023134"/>
    </source>
</evidence>
<organism evidence="10 11">
    <name type="scientific">Dentipellis fragilis</name>
    <dbReference type="NCBI Taxonomy" id="205917"/>
    <lineage>
        <taxon>Eukaryota</taxon>
        <taxon>Fungi</taxon>
        <taxon>Dikarya</taxon>
        <taxon>Basidiomycota</taxon>
        <taxon>Agaricomycotina</taxon>
        <taxon>Agaricomycetes</taxon>
        <taxon>Russulales</taxon>
        <taxon>Hericiaceae</taxon>
        <taxon>Dentipellis</taxon>
    </lineage>
</organism>
<dbReference type="InterPro" id="IPR027417">
    <property type="entry name" value="P-loop_NTPase"/>
</dbReference>
<dbReference type="OrthoDB" id="1727884at2759"/>
<evidence type="ECO:0000259" key="9">
    <source>
        <dbReference type="PROSITE" id="PS00300"/>
    </source>
</evidence>
<dbReference type="PANTHER" id="PTHR43134:SF1">
    <property type="entry name" value="SIGNAL RECOGNITION PARTICLE RECEPTOR SUBUNIT ALPHA"/>
    <property type="match status" value="1"/>
</dbReference>
<dbReference type="SMART" id="SM00963">
    <property type="entry name" value="SRP54_N"/>
    <property type="match status" value="1"/>
</dbReference>
<dbReference type="PROSITE" id="PS00300">
    <property type="entry name" value="SRP54"/>
    <property type="match status" value="1"/>
</dbReference>
<dbReference type="PANTHER" id="PTHR43134">
    <property type="entry name" value="SIGNAL RECOGNITION PARTICLE RECEPTOR SUBUNIT ALPHA"/>
    <property type="match status" value="1"/>
</dbReference>
<dbReference type="Pfam" id="PF00448">
    <property type="entry name" value="SRP54"/>
    <property type="match status" value="1"/>
</dbReference>
<name>A0A4Y9YRN1_9AGAM</name>
<keyword evidence="4" id="KW-0256">Endoplasmic reticulum</keyword>
<dbReference type="InterPro" id="IPR011012">
    <property type="entry name" value="Longin-like_dom_sf"/>
</dbReference>
<dbReference type="Pfam" id="PF02881">
    <property type="entry name" value="SRP54_N"/>
    <property type="match status" value="1"/>
</dbReference>
<dbReference type="CDD" id="cd17876">
    <property type="entry name" value="SRalpha_C"/>
    <property type="match status" value="1"/>
</dbReference>
<dbReference type="GO" id="GO:0006886">
    <property type="term" value="P:intracellular protein transport"/>
    <property type="evidence" value="ECO:0007669"/>
    <property type="project" value="InterPro"/>
</dbReference>
<dbReference type="Gene3D" id="1.10.472.10">
    <property type="entry name" value="Cyclin-like"/>
    <property type="match status" value="2"/>
</dbReference>
<dbReference type="InterPro" id="IPR013822">
    <property type="entry name" value="Signal_recog_particl_SRP54_hlx"/>
</dbReference>
<dbReference type="InterPro" id="IPR036915">
    <property type="entry name" value="Cyclin-like_sf"/>
</dbReference>
<dbReference type="InterPro" id="IPR000897">
    <property type="entry name" value="SRP54_GTPase_dom"/>
</dbReference>
<dbReference type="CDD" id="cd20532">
    <property type="entry name" value="CYCLIN_CCNL_rpt1"/>
    <property type="match status" value="1"/>
</dbReference>
<dbReference type="SUPFAM" id="SSF47364">
    <property type="entry name" value="Domain of the SRP/SRP receptor G-proteins"/>
    <property type="match status" value="1"/>
</dbReference>
<dbReference type="GO" id="GO:0003924">
    <property type="term" value="F:GTPase activity"/>
    <property type="evidence" value="ECO:0007669"/>
    <property type="project" value="InterPro"/>
</dbReference>
<dbReference type="InterPro" id="IPR036225">
    <property type="entry name" value="SRP/SRP_N"/>
</dbReference>
<dbReference type="SUPFAM" id="SSF64356">
    <property type="entry name" value="SNARE-like"/>
    <property type="match status" value="1"/>
</dbReference>
<dbReference type="FunFam" id="3.40.50.300:FF:000188">
    <property type="entry name" value="signal recognition particle receptor subunit alpha"/>
    <property type="match status" value="1"/>
</dbReference>
<dbReference type="Gene3D" id="1.20.120.140">
    <property type="entry name" value="Signal recognition particle SRP54, nucleotide-binding domain"/>
    <property type="match status" value="1"/>
</dbReference>
<dbReference type="InterPro" id="IPR003593">
    <property type="entry name" value="AAA+_ATPase"/>
</dbReference>
<feature type="compositionally biased region" description="Basic and acidic residues" evidence="8">
    <location>
        <begin position="517"/>
        <end position="531"/>
    </location>
</feature>
<accession>A0A4Y9YRN1</accession>
<evidence type="ECO:0000256" key="3">
    <source>
        <dbReference type="ARBA" id="ARBA00022741"/>
    </source>
</evidence>
<dbReference type="InterPro" id="IPR007222">
    <property type="entry name" value="Sig_recog_particle_rcpt_asu_N"/>
</dbReference>
<dbReference type="Pfam" id="PF04086">
    <property type="entry name" value="SRP-alpha_N"/>
    <property type="match status" value="1"/>
</dbReference>
<evidence type="ECO:0000256" key="2">
    <source>
        <dbReference type="ARBA" id="ARBA00008531"/>
    </source>
</evidence>
<feature type="domain" description="SRP54-type proteins GTP-binding" evidence="9">
    <location>
        <begin position="934"/>
        <end position="947"/>
    </location>
</feature>
<dbReference type="GO" id="GO:0005047">
    <property type="term" value="F:signal recognition particle binding"/>
    <property type="evidence" value="ECO:0007669"/>
    <property type="project" value="InterPro"/>
</dbReference>
<dbReference type="GO" id="GO:0005785">
    <property type="term" value="C:signal recognition particle receptor complex"/>
    <property type="evidence" value="ECO:0007669"/>
    <property type="project" value="InterPro"/>
</dbReference>
<evidence type="ECO:0000256" key="8">
    <source>
        <dbReference type="SAM" id="MobiDB-lite"/>
    </source>
</evidence>
<evidence type="ECO:0000313" key="10">
    <source>
        <dbReference type="EMBL" id="TFY65045.1"/>
    </source>
</evidence>
<dbReference type="InterPro" id="IPR042101">
    <property type="entry name" value="SRP54_N_sf"/>
</dbReference>
<dbReference type="EMBL" id="SEOQ01000352">
    <property type="protein sequence ID" value="TFY65045.1"/>
    <property type="molecule type" value="Genomic_DNA"/>
</dbReference>
<evidence type="ECO:0000256" key="1">
    <source>
        <dbReference type="ARBA" id="ARBA00004397"/>
    </source>
</evidence>